<dbReference type="InterPro" id="IPR006638">
    <property type="entry name" value="Elp3/MiaA/NifB-like_rSAM"/>
</dbReference>
<dbReference type="SMART" id="SM00729">
    <property type="entry name" value="Elp3"/>
    <property type="match status" value="1"/>
</dbReference>
<evidence type="ECO:0000256" key="7">
    <source>
        <dbReference type="ARBA" id="ARBA00023004"/>
    </source>
</evidence>
<dbReference type="EC" id="4.3.1.32" evidence="3"/>
<feature type="domain" description="Radical SAM core" evidence="11">
    <location>
        <begin position="37"/>
        <end position="284"/>
    </location>
</feature>
<dbReference type="HAMAP" id="MF_01611">
    <property type="entry name" value="FO_synth_sub1"/>
    <property type="match status" value="1"/>
</dbReference>
<dbReference type="SFLD" id="SFLDF00294">
    <property type="entry name" value="7_8-didemethyl-8-hydroxy-5-dea"/>
    <property type="match status" value="1"/>
</dbReference>
<keyword evidence="9" id="KW-0456">Lyase</keyword>
<sequence length="398" mass="44209">MISVSEAISYEFATGPDLYALCQEAAKVRDASWGNQLTYSKKVFIPLTNMCRDSCGYCTFVQSPESATSNYMTPEQVLKTAREGAALDCKEALFSLGERPEERHQKARDILASLGYTDTLDYLHDQCENVLTNTTLLPHVNAGALSYDELKRLKPVAASMGMMLENVSSALLKKGQAHYACPDKTPKRRLDTIEQAGKLDIAFTTGILIGIGESWEDRVHSLVAIRERHEMYGHLQEVIIQNFRAKDGTAMEGCHEPDLDDMKRTIAMARLILPADISIQAPPNLEVEYGSYINAGINDFGGISPLTKDFINPERAWPQISSVAQACEGLGYSLAERLTIYDRFYSENNDSQQSNVQKIDSQSRAYLTPDLLHRVIDLSRMPGLIQNTKVRTEGGVIA</sequence>
<accession>A0ABR8P3N1</accession>
<dbReference type="Pfam" id="PF04055">
    <property type="entry name" value="Radical_SAM"/>
    <property type="match status" value="1"/>
</dbReference>
<gene>
    <name evidence="12" type="primary">cofG</name>
    <name evidence="12" type="ORF">IF202_15370</name>
</gene>
<name>A0ABR8P3N1_9GAMM</name>
<proteinExistence type="inferred from homology"/>
<dbReference type="InterPro" id="IPR019939">
    <property type="entry name" value="CofG_family"/>
</dbReference>
<dbReference type="NCBIfam" id="NF004884">
    <property type="entry name" value="PRK06245.1"/>
    <property type="match status" value="1"/>
</dbReference>
<keyword evidence="4" id="KW-0004">4Fe-4S</keyword>
<dbReference type="Proteomes" id="UP000604161">
    <property type="component" value="Unassembled WGS sequence"/>
</dbReference>
<keyword evidence="6" id="KW-0479">Metal-binding</keyword>
<dbReference type="NCBIfam" id="TIGR03550">
    <property type="entry name" value="F420_cofG"/>
    <property type="match status" value="1"/>
</dbReference>
<keyword evidence="7" id="KW-0408">Iron</keyword>
<organism evidence="12 13">
    <name type="scientific">Marinomonas colpomeniae</name>
    <dbReference type="NCBI Taxonomy" id="2774408"/>
    <lineage>
        <taxon>Bacteria</taxon>
        <taxon>Pseudomonadati</taxon>
        <taxon>Pseudomonadota</taxon>
        <taxon>Gammaproteobacteria</taxon>
        <taxon>Oceanospirillales</taxon>
        <taxon>Oceanospirillaceae</taxon>
        <taxon>Marinomonas</taxon>
    </lineage>
</organism>
<evidence type="ECO:0000256" key="3">
    <source>
        <dbReference type="ARBA" id="ARBA00012126"/>
    </source>
</evidence>
<dbReference type="EMBL" id="JACYFC010000006">
    <property type="protein sequence ID" value="MBD5772419.1"/>
    <property type="molecule type" value="Genomic_DNA"/>
</dbReference>
<evidence type="ECO:0000256" key="10">
    <source>
        <dbReference type="ARBA" id="ARBA00048974"/>
    </source>
</evidence>
<dbReference type="Gene3D" id="3.20.20.70">
    <property type="entry name" value="Aldolase class I"/>
    <property type="match status" value="1"/>
</dbReference>
<reference evidence="12 13" key="1">
    <citation type="submission" date="2020-09" db="EMBL/GenBank/DDBJ databases">
        <title>Marinomonas sp. nov., isolated from the cysticercosis algae of Qingdao, China.</title>
        <authorList>
            <person name="Sun X."/>
        </authorList>
    </citation>
    <scope>NUCLEOTIDE SEQUENCE [LARGE SCALE GENOMIC DNA]</scope>
    <source>
        <strain evidence="12 13">SM2066</strain>
    </source>
</reference>
<dbReference type="InterPro" id="IPR034405">
    <property type="entry name" value="F420"/>
</dbReference>
<dbReference type="SFLD" id="SFLDG01388">
    <property type="entry name" value="7_8-didemethyl-8-hydroxy-5-dea"/>
    <property type="match status" value="1"/>
</dbReference>
<evidence type="ECO:0000256" key="5">
    <source>
        <dbReference type="ARBA" id="ARBA00022691"/>
    </source>
</evidence>
<evidence type="ECO:0000259" key="11">
    <source>
        <dbReference type="PROSITE" id="PS51918"/>
    </source>
</evidence>
<dbReference type="SUPFAM" id="SSF102114">
    <property type="entry name" value="Radical SAM enzymes"/>
    <property type="match status" value="1"/>
</dbReference>
<evidence type="ECO:0000256" key="9">
    <source>
        <dbReference type="ARBA" id="ARBA00023239"/>
    </source>
</evidence>
<dbReference type="InterPro" id="IPR007197">
    <property type="entry name" value="rSAM"/>
</dbReference>
<comment type="pathway">
    <text evidence="2">Cofactor biosynthesis; coenzyme F0 biosynthesis.</text>
</comment>
<dbReference type="SFLD" id="SFLDS00029">
    <property type="entry name" value="Radical_SAM"/>
    <property type="match status" value="1"/>
</dbReference>
<evidence type="ECO:0000256" key="8">
    <source>
        <dbReference type="ARBA" id="ARBA00023014"/>
    </source>
</evidence>
<comment type="caution">
    <text evidence="12">The sequence shown here is derived from an EMBL/GenBank/DDBJ whole genome shotgun (WGS) entry which is preliminary data.</text>
</comment>
<dbReference type="PANTHER" id="PTHR43076:SF15">
    <property type="entry name" value="7,8-DIDEMETHYL-8-HYDROXY-5-DEAZARIBOFLAVIN SYNTHASE"/>
    <property type="match status" value="1"/>
</dbReference>
<comment type="catalytic activity">
    <reaction evidence="10">
        <text>5-amino-5-(4-hydroxybenzyl)-6-(D-ribitylimino)-5,6-dihydrouracil + S-adenosyl-L-methionine = 7,8-didemethyl-8-hydroxy-5-deazariboflavin + 5'-deoxyadenosine + L-methionine + NH4(+) + H(+)</text>
        <dbReference type="Rhea" id="RHEA:55204"/>
        <dbReference type="ChEBI" id="CHEBI:15378"/>
        <dbReference type="ChEBI" id="CHEBI:17319"/>
        <dbReference type="ChEBI" id="CHEBI:28938"/>
        <dbReference type="ChEBI" id="CHEBI:57844"/>
        <dbReference type="ChEBI" id="CHEBI:59789"/>
        <dbReference type="ChEBI" id="CHEBI:59904"/>
        <dbReference type="ChEBI" id="CHEBI:85936"/>
        <dbReference type="EC" id="4.3.1.32"/>
    </reaction>
</comment>
<evidence type="ECO:0000313" key="13">
    <source>
        <dbReference type="Proteomes" id="UP000604161"/>
    </source>
</evidence>
<evidence type="ECO:0000256" key="2">
    <source>
        <dbReference type="ARBA" id="ARBA00004712"/>
    </source>
</evidence>
<evidence type="ECO:0000256" key="6">
    <source>
        <dbReference type="ARBA" id="ARBA00022723"/>
    </source>
</evidence>
<dbReference type="PANTHER" id="PTHR43076">
    <property type="entry name" value="FO SYNTHASE (COFH)"/>
    <property type="match status" value="1"/>
</dbReference>
<evidence type="ECO:0000313" key="12">
    <source>
        <dbReference type="EMBL" id="MBD5772419.1"/>
    </source>
</evidence>
<dbReference type="InterPro" id="IPR058240">
    <property type="entry name" value="rSAM_sf"/>
</dbReference>
<dbReference type="CDD" id="cd01335">
    <property type="entry name" value="Radical_SAM"/>
    <property type="match status" value="1"/>
</dbReference>
<comment type="cofactor">
    <cofactor evidence="1">
        <name>[4Fe-4S] cluster</name>
        <dbReference type="ChEBI" id="CHEBI:49883"/>
    </cofactor>
</comment>
<keyword evidence="8" id="KW-0411">Iron-sulfur</keyword>
<dbReference type="RefSeq" id="WP_191595810.1">
    <property type="nucleotide sequence ID" value="NZ_JACYFC010000006.1"/>
</dbReference>
<evidence type="ECO:0000256" key="4">
    <source>
        <dbReference type="ARBA" id="ARBA00022485"/>
    </source>
</evidence>
<keyword evidence="13" id="KW-1185">Reference proteome</keyword>
<protein>
    <recommendedName>
        <fullName evidence="3">7,8-didemethyl-8-hydroxy-5-deazariboflavin synthase</fullName>
        <ecNumber evidence="3">4.3.1.32</ecNumber>
    </recommendedName>
</protein>
<dbReference type="SFLD" id="SFLDG01064">
    <property type="entry name" value="F420__menaquinone_cofactor_bio"/>
    <property type="match status" value="1"/>
</dbReference>
<evidence type="ECO:0000256" key="1">
    <source>
        <dbReference type="ARBA" id="ARBA00001966"/>
    </source>
</evidence>
<keyword evidence="5" id="KW-0949">S-adenosyl-L-methionine</keyword>
<dbReference type="PROSITE" id="PS51918">
    <property type="entry name" value="RADICAL_SAM"/>
    <property type="match status" value="1"/>
</dbReference>
<dbReference type="InterPro" id="IPR013785">
    <property type="entry name" value="Aldolase_TIM"/>
</dbReference>